<proteinExistence type="predicted"/>
<reference evidence="3 4" key="1">
    <citation type="submission" date="2016-11" db="EMBL/GenBank/DDBJ databases">
        <authorList>
            <person name="Jaros S."/>
            <person name="Januszkiewicz K."/>
            <person name="Wedrychowicz H."/>
        </authorList>
    </citation>
    <scope>NUCLEOTIDE SEQUENCE [LARGE SCALE GENOMIC DNA]</scope>
    <source>
        <strain evidence="3 4">CECT 7868</strain>
    </source>
</reference>
<sequence length="399" mass="44973">MKILQVMVHAYAHGFAGGTQKVMIELGNQLAKRGHDITSIYNDTGPGELFFKAEGNARVVNLSSPTCGPFHQLKKVWREITRPLRKTKYSAYFPDPLHQEKAKMLAKPVVQFINQYDPDVILAYGAQDVNSFFAGKKWLKKDVPVIHMTHSDVDVYFSNLTKSDIKNIQNCHAVQALTPDFSDRLQKLINKEVVCIANIVNSPNQFADSTQKSSYPRKKIIMHSRLDKKKQQHMLLESFALIKDQFPDWDVVLFGGGHKDYIDRLHSIISSNHMDHRVSLNGPTSEVEKELCDADLFAFPSVHEEGWGLVLTEAMSVGLPCVGIKSTSAVNYLIQSENAGLVCENDAKQFSLCMSKLMSDTELRKKLGENGRKGMEKYSVDAVCSQWEDLFEKVCSKNQ</sequence>
<dbReference type="Proteomes" id="UP000184608">
    <property type="component" value="Unassembled WGS sequence"/>
</dbReference>
<evidence type="ECO:0000313" key="4">
    <source>
        <dbReference type="Proteomes" id="UP000184608"/>
    </source>
</evidence>
<dbReference type="GO" id="GO:1901135">
    <property type="term" value="P:carbohydrate derivative metabolic process"/>
    <property type="evidence" value="ECO:0007669"/>
    <property type="project" value="UniProtKB-ARBA"/>
</dbReference>
<name>A0A1M5ZD74_9VIBR</name>
<keyword evidence="3" id="KW-0808">Transferase</keyword>
<keyword evidence="4" id="KW-1185">Reference proteome</keyword>
<dbReference type="AlphaFoldDB" id="A0A1M5ZD74"/>
<dbReference type="InterPro" id="IPR028098">
    <property type="entry name" value="Glyco_trans_4-like_N"/>
</dbReference>
<keyword evidence="3" id="KW-0328">Glycosyltransferase</keyword>
<accession>A0A1M5ZD74</accession>
<organism evidence="3 4">
    <name type="scientific">Vibrio aerogenes CECT 7868</name>
    <dbReference type="NCBI Taxonomy" id="1216006"/>
    <lineage>
        <taxon>Bacteria</taxon>
        <taxon>Pseudomonadati</taxon>
        <taxon>Pseudomonadota</taxon>
        <taxon>Gammaproteobacteria</taxon>
        <taxon>Vibrionales</taxon>
        <taxon>Vibrionaceae</taxon>
        <taxon>Vibrio</taxon>
    </lineage>
</organism>
<feature type="domain" description="Glycosyltransferase subfamily 4-like N-terminal" evidence="2">
    <location>
        <begin position="17"/>
        <end position="201"/>
    </location>
</feature>
<evidence type="ECO:0000313" key="3">
    <source>
        <dbReference type="EMBL" id="SHI22131.1"/>
    </source>
</evidence>
<dbReference type="Gene3D" id="3.40.50.2000">
    <property type="entry name" value="Glycogen Phosphorylase B"/>
    <property type="match status" value="2"/>
</dbReference>
<evidence type="ECO:0000259" key="1">
    <source>
        <dbReference type="Pfam" id="PF00534"/>
    </source>
</evidence>
<dbReference type="EMBL" id="FQXZ01000027">
    <property type="protein sequence ID" value="SHI22131.1"/>
    <property type="molecule type" value="Genomic_DNA"/>
</dbReference>
<dbReference type="EC" id="2.4.1.57" evidence="3"/>
<protein>
    <submittedName>
        <fullName evidence="3">GDP-mannose-dependent alpha-(1-6)-phosphatidylinositol monomannoside mannosyltransferase</fullName>
        <ecNumber evidence="3">2.4.1.57</ecNumber>
    </submittedName>
</protein>
<dbReference type="InterPro" id="IPR001296">
    <property type="entry name" value="Glyco_trans_1"/>
</dbReference>
<feature type="domain" description="Glycosyl transferase family 1" evidence="1">
    <location>
        <begin position="216"/>
        <end position="373"/>
    </location>
</feature>
<dbReference type="STRING" id="1216006.VA7868_02583"/>
<dbReference type="Pfam" id="PF13439">
    <property type="entry name" value="Glyco_transf_4"/>
    <property type="match status" value="1"/>
</dbReference>
<dbReference type="GO" id="GO:0016757">
    <property type="term" value="F:glycosyltransferase activity"/>
    <property type="evidence" value="ECO:0007669"/>
    <property type="project" value="UniProtKB-KW"/>
</dbReference>
<evidence type="ECO:0000259" key="2">
    <source>
        <dbReference type="Pfam" id="PF13439"/>
    </source>
</evidence>
<dbReference type="SUPFAM" id="SSF53756">
    <property type="entry name" value="UDP-Glycosyltransferase/glycogen phosphorylase"/>
    <property type="match status" value="1"/>
</dbReference>
<dbReference type="PANTHER" id="PTHR12526">
    <property type="entry name" value="GLYCOSYLTRANSFERASE"/>
    <property type="match status" value="1"/>
</dbReference>
<dbReference type="Pfam" id="PF00534">
    <property type="entry name" value="Glycos_transf_1"/>
    <property type="match status" value="1"/>
</dbReference>
<dbReference type="RefSeq" id="WP_073604235.1">
    <property type="nucleotide sequence ID" value="NZ_FQXZ01000027.1"/>
</dbReference>
<gene>
    <name evidence="3" type="primary">pimB_3</name>
    <name evidence="3" type="ORF">VA7868_02583</name>
</gene>